<evidence type="ECO:0000259" key="6">
    <source>
        <dbReference type="PROSITE" id="PS50850"/>
    </source>
</evidence>
<feature type="transmembrane region" description="Helical" evidence="5">
    <location>
        <begin position="7"/>
        <end position="28"/>
    </location>
</feature>
<dbReference type="CDD" id="cd17321">
    <property type="entry name" value="MFS_MMR_MDR_like"/>
    <property type="match status" value="1"/>
</dbReference>
<feature type="transmembrane region" description="Helical" evidence="5">
    <location>
        <begin position="367"/>
        <end position="388"/>
    </location>
</feature>
<feature type="transmembrane region" description="Helical" evidence="5">
    <location>
        <begin position="200"/>
        <end position="221"/>
    </location>
</feature>
<feature type="transmembrane region" description="Helical" evidence="5">
    <location>
        <begin position="48"/>
        <end position="64"/>
    </location>
</feature>
<proteinExistence type="predicted"/>
<dbReference type="RefSeq" id="WP_182331983.1">
    <property type="nucleotide sequence ID" value="NZ_CP058555.1"/>
</dbReference>
<name>A0A7G5E0E3_9SPHI</name>
<reference evidence="7 8" key="1">
    <citation type="journal article" date="2020" name="G3 (Bethesda)">
        <title>CeMbio - The Caenorhabditis elegans Microbiome Resource.</title>
        <authorList>
            <person name="Dirksen P."/>
            <person name="Assie A."/>
            <person name="Zimmermann J."/>
            <person name="Zhang F."/>
            <person name="Tietje A.M."/>
            <person name="Marsh S.A."/>
            <person name="Felix M.A."/>
            <person name="Shapira M."/>
            <person name="Kaleta C."/>
            <person name="Schulenburg H."/>
            <person name="Samuel B."/>
        </authorList>
    </citation>
    <scope>NUCLEOTIDE SEQUENCE [LARGE SCALE GENOMIC DNA]</scope>
    <source>
        <strain evidence="7 8">BIGb0170</strain>
    </source>
</reference>
<evidence type="ECO:0000256" key="2">
    <source>
        <dbReference type="ARBA" id="ARBA00022692"/>
    </source>
</evidence>
<dbReference type="InterPro" id="IPR020846">
    <property type="entry name" value="MFS_dom"/>
</dbReference>
<evidence type="ECO:0000256" key="3">
    <source>
        <dbReference type="ARBA" id="ARBA00022989"/>
    </source>
</evidence>
<accession>A0A7G5E0E3</accession>
<feature type="transmembrane region" description="Helical" evidence="5">
    <location>
        <begin position="105"/>
        <end position="124"/>
    </location>
</feature>
<dbReference type="AlphaFoldDB" id="A0A7G5E0E3"/>
<feature type="transmembrane region" description="Helical" evidence="5">
    <location>
        <begin position="335"/>
        <end position="355"/>
    </location>
</feature>
<protein>
    <submittedName>
        <fullName evidence="7">MFS transporter</fullName>
    </submittedName>
</protein>
<evidence type="ECO:0000313" key="7">
    <source>
        <dbReference type="EMBL" id="QMV67468.1"/>
    </source>
</evidence>
<keyword evidence="8" id="KW-1185">Reference proteome</keyword>
<dbReference type="Gene3D" id="1.20.1720.10">
    <property type="entry name" value="Multidrug resistance protein D"/>
    <property type="match status" value="2"/>
</dbReference>
<feature type="transmembrane region" description="Helical" evidence="5">
    <location>
        <begin position="169"/>
        <end position="188"/>
    </location>
</feature>
<dbReference type="GO" id="GO:0016020">
    <property type="term" value="C:membrane"/>
    <property type="evidence" value="ECO:0007669"/>
    <property type="project" value="UniProtKB-SubCell"/>
</dbReference>
<comment type="subcellular location">
    <subcellularLocation>
        <location evidence="1">Membrane</location>
        <topology evidence="1">Multi-pass membrane protein</topology>
    </subcellularLocation>
</comment>
<feature type="transmembrane region" description="Helical" evidence="5">
    <location>
        <begin position="442"/>
        <end position="461"/>
    </location>
</feature>
<dbReference type="Pfam" id="PF07690">
    <property type="entry name" value="MFS_1"/>
    <property type="match status" value="1"/>
</dbReference>
<feature type="transmembrane region" description="Helical" evidence="5">
    <location>
        <begin position="266"/>
        <end position="284"/>
    </location>
</feature>
<dbReference type="PANTHER" id="PTHR42718">
    <property type="entry name" value="MAJOR FACILITATOR SUPERFAMILY MULTIDRUG TRANSPORTER MFSC"/>
    <property type="match status" value="1"/>
</dbReference>
<feature type="transmembrane region" description="Helical" evidence="5">
    <location>
        <begin position="227"/>
        <end position="246"/>
    </location>
</feature>
<keyword evidence="2 5" id="KW-0812">Transmembrane</keyword>
<evidence type="ECO:0000313" key="8">
    <source>
        <dbReference type="Proteomes" id="UP000515450"/>
    </source>
</evidence>
<feature type="transmembrane region" description="Helical" evidence="5">
    <location>
        <begin position="400"/>
        <end position="422"/>
    </location>
</feature>
<dbReference type="PANTHER" id="PTHR42718:SF39">
    <property type="entry name" value="ACTINORHODIN TRANSPORTER-RELATED"/>
    <property type="match status" value="1"/>
</dbReference>
<keyword evidence="3 5" id="KW-1133">Transmembrane helix</keyword>
<evidence type="ECO:0000256" key="1">
    <source>
        <dbReference type="ARBA" id="ARBA00004141"/>
    </source>
</evidence>
<feature type="transmembrane region" description="Helical" evidence="5">
    <location>
        <begin position="304"/>
        <end position="323"/>
    </location>
</feature>
<dbReference type="GO" id="GO:0022857">
    <property type="term" value="F:transmembrane transporter activity"/>
    <property type="evidence" value="ECO:0007669"/>
    <property type="project" value="InterPro"/>
</dbReference>
<sequence length="467" mass="51920">MRFQIKDLLHIFLLSTGIFLFVIDLFIINVSLPTVQHALHLHNSDTQWIIILYIIGYASLLINAGNAGNHYGKKKLYLIGMAGFTVASLLCGLANNLYILLVGRLIQGISSGLMVPQGIALITLRFENPEKRSMALGIYGSIAGIASVIGQLLGGILPDQTWIHESWRLIFLINVPIGAVACFAVYRYTAKDQVYVKSSVSFKPMVTLFMLLMGIIFPLIMGPDLKWPLWSLLVLGTTLVFVLLFLKKQRKLEKMGYPSVLNFTLFNNRVFNLGLLAALAYYMVQDAYFIINSNYLQNQKNYTATMTGIAFVYQGIGYVLASVTVSRLIQHHGKIVVLYGLGIMILGLLAHLFILNTMLVNSDQVHILFFFYGIGCGSVLPALMTLALKDLNEKLISVGSAIYLTIQQLSICLGIAFIVGVFLHQKENKFFIWQHISSAYGYSIALSVILLLFVLGSIAYLPSQKLK</sequence>
<feature type="domain" description="Major facilitator superfamily (MFS) profile" evidence="6">
    <location>
        <begin position="10"/>
        <end position="465"/>
    </location>
</feature>
<dbReference type="InterPro" id="IPR036259">
    <property type="entry name" value="MFS_trans_sf"/>
</dbReference>
<organism evidence="7 8">
    <name type="scientific">Sphingobacterium paramultivorum</name>
    <dbReference type="NCBI Taxonomy" id="2886510"/>
    <lineage>
        <taxon>Bacteria</taxon>
        <taxon>Pseudomonadati</taxon>
        <taxon>Bacteroidota</taxon>
        <taxon>Sphingobacteriia</taxon>
        <taxon>Sphingobacteriales</taxon>
        <taxon>Sphingobacteriaceae</taxon>
        <taxon>Sphingobacterium</taxon>
    </lineage>
</organism>
<dbReference type="SUPFAM" id="SSF103473">
    <property type="entry name" value="MFS general substrate transporter"/>
    <property type="match status" value="2"/>
</dbReference>
<feature type="transmembrane region" description="Helical" evidence="5">
    <location>
        <begin position="136"/>
        <end position="157"/>
    </location>
</feature>
<evidence type="ECO:0000256" key="5">
    <source>
        <dbReference type="SAM" id="Phobius"/>
    </source>
</evidence>
<feature type="transmembrane region" description="Helical" evidence="5">
    <location>
        <begin position="76"/>
        <end position="99"/>
    </location>
</feature>
<dbReference type="InterPro" id="IPR011701">
    <property type="entry name" value="MFS"/>
</dbReference>
<evidence type="ECO:0000256" key="4">
    <source>
        <dbReference type="ARBA" id="ARBA00023136"/>
    </source>
</evidence>
<dbReference type="Proteomes" id="UP000515450">
    <property type="component" value="Chromosome"/>
</dbReference>
<keyword evidence="4 5" id="KW-0472">Membrane</keyword>
<dbReference type="EMBL" id="CP058555">
    <property type="protein sequence ID" value="QMV67468.1"/>
    <property type="molecule type" value="Genomic_DNA"/>
</dbReference>
<dbReference type="PROSITE" id="PS50850">
    <property type="entry name" value="MFS"/>
    <property type="match status" value="1"/>
</dbReference>
<gene>
    <name evidence="7" type="ORF">HS960_07275</name>
</gene>